<feature type="domain" description="AB hydrolase-1" evidence="1">
    <location>
        <begin position="68"/>
        <end position="154"/>
    </location>
</feature>
<evidence type="ECO:0000259" key="1">
    <source>
        <dbReference type="Pfam" id="PF00561"/>
    </source>
</evidence>
<reference evidence="2 3" key="1">
    <citation type="journal article" date="2015" name="Microbiome">
        <title>Genomic resolution of linkages in carbon, nitrogen, and sulfur cycling among widespread estuary sediment bacteria.</title>
        <authorList>
            <person name="Baker B.J."/>
            <person name="Lazar C.S."/>
            <person name="Teske A.P."/>
            <person name="Dick G.J."/>
        </authorList>
    </citation>
    <scope>NUCLEOTIDE SEQUENCE [LARGE SCALE GENOMIC DNA]</scope>
    <source>
        <strain evidence="2">DG_24</strain>
    </source>
</reference>
<dbReference type="InterPro" id="IPR029058">
    <property type="entry name" value="AB_hydrolase_fold"/>
</dbReference>
<evidence type="ECO:0000313" key="2">
    <source>
        <dbReference type="EMBL" id="KPJ52858.1"/>
    </source>
</evidence>
<dbReference type="SUPFAM" id="SSF53474">
    <property type="entry name" value="alpha/beta-Hydrolases"/>
    <property type="match status" value="1"/>
</dbReference>
<organism evidence="2 3">
    <name type="scientific">candidate division TA06 bacterium DG_24</name>
    <dbReference type="NCBI Taxonomy" id="1703770"/>
    <lineage>
        <taxon>Bacteria</taxon>
        <taxon>Bacteria division TA06</taxon>
    </lineage>
</organism>
<dbReference type="STRING" id="1703770.AMJ39_06710"/>
<dbReference type="Gene3D" id="3.40.50.1820">
    <property type="entry name" value="alpha/beta hydrolase"/>
    <property type="match status" value="1"/>
</dbReference>
<dbReference type="InterPro" id="IPR000073">
    <property type="entry name" value="AB_hydrolase_1"/>
</dbReference>
<dbReference type="EMBL" id="LIZS01000039">
    <property type="protein sequence ID" value="KPJ52858.1"/>
    <property type="molecule type" value="Genomic_DNA"/>
</dbReference>
<comment type="caution">
    <text evidence="2">The sequence shown here is derived from an EMBL/GenBank/DDBJ whole genome shotgun (WGS) entry which is preliminary data.</text>
</comment>
<dbReference type="AlphaFoldDB" id="A0A0S7WRV6"/>
<proteinExistence type="predicted"/>
<name>A0A0S7WRV6_UNCT6</name>
<dbReference type="PANTHER" id="PTHR12277">
    <property type="entry name" value="ALPHA/BETA HYDROLASE DOMAIN-CONTAINING PROTEIN"/>
    <property type="match status" value="1"/>
</dbReference>
<sequence length="268" mass="29965">MVLFLVFARPAVRILFRAFERRQLYFPIRAIDATPGQIGLPYENIYFLTSDGLKLNGWFIPADDPLATVLFCHGNGGNIGHRLEMIEFLYRLGFNTFIFDYRGYGQSEGSPNEEGTYRDALAAFNYVCGRQEVDARKTVIYGRSLGGAIAIDLATRVECAGLISESCPTSIVEMGRKLYPFVPVARLASNRYEAINKIGQTEMPVLIIHSRNDEMIPYAHGQRLFDVAAPPKEFITTYGYHNDSPATAGEEYHTKLPKFIARCVGEGG</sequence>
<dbReference type="PANTHER" id="PTHR12277:SF81">
    <property type="entry name" value="PROTEIN ABHD13"/>
    <property type="match status" value="1"/>
</dbReference>
<protein>
    <recommendedName>
        <fullName evidence="1">AB hydrolase-1 domain-containing protein</fullName>
    </recommendedName>
</protein>
<gene>
    <name evidence="2" type="ORF">AMJ39_06710</name>
</gene>
<dbReference type="Pfam" id="PF00561">
    <property type="entry name" value="Abhydrolase_1"/>
    <property type="match status" value="1"/>
</dbReference>
<accession>A0A0S7WRV6</accession>
<evidence type="ECO:0000313" key="3">
    <source>
        <dbReference type="Proteomes" id="UP000052008"/>
    </source>
</evidence>
<dbReference type="Proteomes" id="UP000052008">
    <property type="component" value="Unassembled WGS sequence"/>
</dbReference>